<dbReference type="Proteomes" id="UP000887116">
    <property type="component" value="Unassembled WGS sequence"/>
</dbReference>
<name>A0A8X6KCT8_TRICU</name>
<dbReference type="AlphaFoldDB" id="A0A8X6KCT8"/>
<dbReference type="EMBL" id="BMAO01000620">
    <property type="protein sequence ID" value="GFQ68028.1"/>
    <property type="molecule type" value="Genomic_DNA"/>
</dbReference>
<evidence type="ECO:0000313" key="1">
    <source>
        <dbReference type="EMBL" id="GFQ68028.1"/>
    </source>
</evidence>
<evidence type="ECO:0000313" key="2">
    <source>
        <dbReference type="Proteomes" id="UP000887116"/>
    </source>
</evidence>
<reference evidence="1" key="1">
    <citation type="submission" date="2020-07" db="EMBL/GenBank/DDBJ databases">
        <title>Multicomponent nature underlies the extraordinary mechanical properties of spider dragline silk.</title>
        <authorList>
            <person name="Kono N."/>
            <person name="Nakamura H."/>
            <person name="Mori M."/>
            <person name="Yoshida Y."/>
            <person name="Ohtoshi R."/>
            <person name="Malay A.D."/>
            <person name="Moran D.A.P."/>
            <person name="Tomita M."/>
            <person name="Numata K."/>
            <person name="Arakawa K."/>
        </authorList>
    </citation>
    <scope>NUCLEOTIDE SEQUENCE</scope>
</reference>
<keyword evidence="2" id="KW-1185">Reference proteome</keyword>
<sequence>MICSYKSIVDVCTETGKHNPFPAFWDRIMRAVIMGSGLNEKSLRILYHSMAGEAHNNNDQSYPKCAHFTKVPVTPVTTEDMLD</sequence>
<protein>
    <submittedName>
        <fullName evidence="1">Uncharacterized protein</fullName>
    </submittedName>
</protein>
<gene>
    <name evidence="1" type="ORF">TNCT_300021</name>
</gene>
<accession>A0A8X6KCT8</accession>
<comment type="caution">
    <text evidence="1">The sequence shown here is derived from an EMBL/GenBank/DDBJ whole genome shotgun (WGS) entry which is preliminary data.</text>
</comment>
<proteinExistence type="predicted"/>
<organism evidence="1 2">
    <name type="scientific">Trichonephila clavata</name>
    <name type="common">Joro spider</name>
    <name type="synonym">Nephila clavata</name>
    <dbReference type="NCBI Taxonomy" id="2740835"/>
    <lineage>
        <taxon>Eukaryota</taxon>
        <taxon>Metazoa</taxon>
        <taxon>Ecdysozoa</taxon>
        <taxon>Arthropoda</taxon>
        <taxon>Chelicerata</taxon>
        <taxon>Arachnida</taxon>
        <taxon>Araneae</taxon>
        <taxon>Araneomorphae</taxon>
        <taxon>Entelegynae</taxon>
        <taxon>Araneoidea</taxon>
        <taxon>Nephilidae</taxon>
        <taxon>Trichonephila</taxon>
    </lineage>
</organism>